<comment type="caution">
    <text evidence="1">The sequence shown here is derived from an EMBL/GenBank/DDBJ whole genome shotgun (WGS) entry which is preliminary data.</text>
</comment>
<organism evidence="1 2">
    <name type="scientific">Rousettus aegyptiacus</name>
    <name type="common">Egyptian fruit bat</name>
    <name type="synonym">Pteropus aegyptiacus</name>
    <dbReference type="NCBI Taxonomy" id="9407"/>
    <lineage>
        <taxon>Eukaryota</taxon>
        <taxon>Metazoa</taxon>
        <taxon>Chordata</taxon>
        <taxon>Craniata</taxon>
        <taxon>Vertebrata</taxon>
        <taxon>Euteleostomi</taxon>
        <taxon>Mammalia</taxon>
        <taxon>Eutheria</taxon>
        <taxon>Laurasiatheria</taxon>
        <taxon>Chiroptera</taxon>
        <taxon>Yinpterochiroptera</taxon>
        <taxon>Pteropodoidea</taxon>
        <taxon>Pteropodidae</taxon>
        <taxon>Rousettinae</taxon>
        <taxon>Rousettus</taxon>
    </lineage>
</organism>
<accession>A0A7J8GB42</accession>
<evidence type="ECO:0000313" key="1">
    <source>
        <dbReference type="EMBL" id="KAF6457197.1"/>
    </source>
</evidence>
<sequence length="129" mass="13989">MLSACVCFGNTHRARRYGARARSSGGVHAIARDSLGTHEEENAGWGKDTAAPASACSYKEGEKREGGGVTLCPLRLLTALRRPFLHVGGEFYRADFCVTTSTVSSHNCAPFYLCVDSCVCHERTAEEKM</sequence>
<dbReference type="Proteomes" id="UP000593571">
    <property type="component" value="Unassembled WGS sequence"/>
</dbReference>
<dbReference type="EMBL" id="JACASE010000006">
    <property type="protein sequence ID" value="KAF6457197.1"/>
    <property type="molecule type" value="Genomic_DNA"/>
</dbReference>
<gene>
    <name evidence="1" type="ORF">HJG63_011730</name>
</gene>
<dbReference type="AlphaFoldDB" id="A0A7J8GB42"/>
<protein>
    <submittedName>
        <fullName evidence="1">Uncharacterized protein</fullName>
    </submittedName>
</protein>
<evidence type="ECO:0000313" key="2">
    <source>
        <dbReference type="Proteomes" id="UP000593571"/>
    </source>
</evidence>
<proteinExistence type="predicted"/>
<keyword evidence="2" id="KW-1185">Reference proteome</keyword>
<name>A0A7J8GB42_ROUAE</name>
<reference evidence="1 2" key="1">
    <citation type="journal article" date="2020" name="Nature">
        <title>Six reference-quality genomes reveal evolution of bat adaptations.</title>
        <authorList>
            <person name="Jebb D."/>
            <person name="Huang Z."/>
            <person name="Pippel M."/>
            <person name="Hughes G.M."/>
            <person name="Lavrichenko K."/>
            <person name="Devanna P."/>
            <person name="Winkler S."/>
            <person name="Jermiin L.S."/>
            <person name="Skirmuntt E.C."/>
            <person name="Katzourakis A."/>
            <person name="Burkitt-Gray L."/>
            <person name="Ray D.A."/>
            <person name="Sullivan K.A.M."/>
            <person name="Roscito J.G."/>
            <person name="Kirilenko B.M."/>
            <person name="Davalos L.M."/>
            <person name="Corthals A.P."/>
            <person name="Power M.L."/>
            <person name="Jones G."/>
            <person name="Ransome R.D."/>
            <person name="Dechmann D.K.N."/>
            <person name="Locatelli A.G."/>
            <person name="Puechmaille S.J."/>
            <person name="Fedrigo O."/>
            <person name="Jarvis E.D."/>
            <person name="Hiller M."/>
            <person name="Vernes S.C."/>
            <person name="Myers E.W."/>
            <person name="Teeling E.C."/>
        </authorList>
    </citation>
    <scope>NUCLEOTIDE SEQUENCE [LARGE SCALE GENOMIC DNA]</scope>
    <source>
        <strain evidence="1">MRouAeg1</strain>
        <tissue evidence="1">Muscle</tissue>
    </source>
</reference>